<comment type="caution">
    <text evidence="5">The sequence shown here is derived from an EMBL/GenBank/DDBJ whole genome shotgun (WGS) entry which is preliminary data.</text>
</comment>
<dbReference type="GO" id="GO:0032259">
    <property type="term" value="P:methylation"/>
    <property type="evidence" value="ECO:0007669"/>
    <property type="project" value="UniProtKB-KW"/>
</dbReference>
<evidence type="ECO:0000313" key="5">
    <source>
        <dbReference type="EMBL" id="KKL94083.1"/>
    </source>
</evidence>
<dbReference type="AlphaFoldDB" id="A0A0F9G5T5"/>
<dbReference type="PROSITE" id="PS00092">
    <property type="entry name" value="N6_MTASE"/>
    <property type="match status" value="1"/>
</dbReference>
<dbReference type="PRINTS" id="PR00508">
    <property type="entry name" value="S21N4MTFRASE"/>
</dbReference>
<organism evidence="5">
    <name type="scientific">marine sediment metagenome</name>
    <dbReference type="NCBI Taxonomy" id="412755"/>
    <lineage>
        <taxon>unclassified sequences</taxon>
        <taxon>metagenomes</taxon>
        <taxon>ecological metagenomes</taxon>
    </lineage>
</organism>
<evidence type="ECO:0000259" key="4">
    <source>
        <dbReference type="Pfam" id="PF01555"/>
    </source>
</evidence>
<dbReference type="InterPro" id="IPR001091">
    <property type="entry name" value="RM_Methyltransferase"/>
</dbReference>
<accession>A0A0F9G5T5</accession>
<comment type="similarity">
    <text evidence="1">Belongs to the N(4)/N(6)-methyltransferase family.</text>
</comment>
<dbReference type="InterPro" id="IPR002941">
    <property type="entry name" value="DNA_methylase_N4/N6"/>
</dbReference>
<dbReference type="InterPro" id="IPR029063">
    <property type="entry name" value="SAM-dependent_MTases_sf"/>
</dbReference>
<sequence>MVENLKVKYDFKLDTIYCGDNEIVLKRFPPKSVDLIYIDPPFFSNQQYEILWKDGYEIQAYKDRWEGGIEKYIDWMKPKIELLYRVLKDSGSFYLHCDYHASAYLKVLCDKIFGNGDNNIGRTYFKNEIVWCYSGREHPKSKVFPRKHDIILFYVKNKKNYTFNPEFGSYRPEYIKNFFKEKDEDGRLYQTQPNGKGGNGYGNKGRYRQYLDESKGIRINDWWDDIKPVWHRGQQKEHLGYPTQKPISLLKRIIETSSNVGDIVLDSFCGCGTTLVASKELNRRFIGIDVSPLACDEIATRIGYSKLNIIGQKYSISELKKMNHFTFQYWFVRRIGGTPNPRKTGDKGIDGKVDTKKELNCPIEIKQHNITRPDVDKFETVIKRNNKKTGYMGAFEFTKGAIEEIARFKREEKLTIIPIIVKDLFKNEPKKYGIIEKDKLKTVNISKFLKKQ</sequence>
<evidence type="ECO:0000256" key="3">
    <source>
        <dbReference type="ARBA" id="ARBA00022679"/>
    </source>
</evidence>
<evidence type="ECO:0000256" key="1">
    <source>
        <dbReference type="ARBA" id="ARBA00006594"/>
    </source>
</evidence>
<dbReference type="GO" id="GO:0008170">
    <property type="term" value="F:N-methyltransferase activity"/>
    <property type="evidence" value="ECO:0007669"/>
    <property type="project" value="InterPro"/>
</dbReference>
<dbReference type="InterPro" id="IPR002052">
    <property type="entry name" value="DNA_methylase_N6_adenine_CS"/>
</dbReference>
<reference evidence="5" key="1">
    <citation type="journal article" date="2015" name="Nature">
        <title>Complex archaea that bridge the gap between prokaryotes and eukaryotes.</title>
        <authorList>
            <person name="Spang A."/>
            <person name="Saw J.H."/>
            <person name="Jorgensen S.L."/>
            <person name="Zaremba-Niedzwiedzka K."/>
            <person name="Martijn J."/>
            <person name="Lind A.E."/>
            <person name="van Eijk R."/>
            <person name="Schleper C."/>
            <person name="Guy L."/>
            <person name="Ettema T.J."/>
        </authorList>
    </citation>
    <scope>NUCLEOTIDE SEQUENCE</scope>
</reference>
<dbReference type="Gene3D" id="3.40.50.150">
    <property type="entry name" value="Vaccinia Virus protein VP39"/>
    <property type="match status" value="1"/>
</dbReference>
<dbReference type="EMBL" id="LAZR01019019">
    <property type="protein sequence ID" value="KKL94083.1"/>
    <property type="molecule type" value="Genomic_DNA"/>
</dbReference>
<keyword evidence="2" id="KW-0489">Methyltransferase</keyword>
<dbReference type="GO" id="GO:0003677">
    <property type="term" value="F:DNA binding"/>
    <property type="evidence" value="ECO:0007669"/>
    <property type="project" value="InterPro"/>
</dbReference>
<feature type="domain" description="DNA methylase N-4/N-6" evidence="4">
    <location>
        <begin position="33"/>
        <end position="298"/>
    </location>
</feature>
<name>A0A0F9G5T5_9ZZZZ</name>
<protein>
    <recommendedName>
        <fullName evidence="4">DNA methylase N-4/N-6 domain-containing protein</fullName>
    </recommendedName>
</protein>
<dbReference type="Pfam" id="PF01555">
    <property type="entry name" value="N6_N4_Mtase"/>
    <property type="match status" value="1"/>
</dbReference>
<keyword evidence="3" id="KW-0808">Transferase</keyword>
<evidence type="ECO:0000256" key="2">
    <source>
        <dbReference type="ARBA" id="ARBA00022603"/>
    </source>
</evidence>
<gene>
    <name evidence="5" type="ORF">LCGC14_1868230</name>
</gene>
<proteinExistence type="inferred from homology"/>
<dbReference type="SUPFAM" id="SSF53335">
    <property type="entry name" value="S-adenosyl-L-methionine-dependent methyltransferases"/>
    <property type="match status" value="1"/>
</dbReference>